<dbReference type="GO" id="GO:0030643">
    <property type="term" value="P:intracellular phosphate ion homeostasis"/>
    <property type="evidence" value="ECO:0007669"/>
    <property type="project" value="InterPro"/>
</dbReference>
<dbReference type="PANTHER" id="PTHR42930:SF3">
    <property type="entry name" value="PHOSPHATE-SPECIFIC TRANSPORT SYSTEM ACCESSORY PROTEIN PHOU"/>
    <property type="match status" value="1"/>
</dbReference>
<name>A0A494RSD0_9CORY</name>
<dbReference type="FunFam" id="1.20.58.220:FF:000004">
    <property type="entry name" value="Phosphate-specific transport system accessory protein PhoU"/>
    <property type="match status" value="1"/>
</dbReference>
<dbReference type="EMBL" id="CP046322">
    <property type="protein sequence ID" value="QGS34157.1"/>
    <property type="molecule type" value="Genomic_DNA"/>
</dbReference>
<proteinExistence type="inferred from homology"/>
<evidence type="ECO:0000256" key="3">
    <source>
        <dbReference type="ARBA" id="ARBA00011738"/>
    </source>
</evidence>
<keyword evidence="4 7" id="KW-0813">Transport</keyword>
<dbReference type="InterPro" id="IPR038078">
    <property type="entry name" value="PhoU-like_sf"/>
</dbReference>
<keyword evidence="5 7" id="KW-0963">Cytoplasm</keyword>
<feature type="domain" description="PhoU" evidence="8">
    <location>
        <begin position="22"/>
        <end position="106"/>
    </location>
</feature>
<dbReference type="InterPro" id="IPR026022">
    <property type="entry name" value="PhoU_dom"/>
</dbReference>
<evidence type="ECO:0000256" key="7">
    <source>
        <dbReference type="PIRNR" id="PIRNR003107"/>
    </source>
</evidence>
<dbReference type="KEGG" id="cxe:FOB82_03575"/>
<protein>
    <recommendedName>
        <fullName evidence="7">Phosphate-specific transport system accessory protein PhoU</fullName>
    </recommendedName>
</protein>
<dbReference type="Pfam" id="PF01895">
    <property type="entry name" value="PhoU"/>
    <property type="match status" value="2"/>
</dbReference>
<keyword evidence="6 7" id="KW-0592">Phosphate transport</keyword>
<dbReference type="SUPFAM" id="SSF109755">
    <property type="entry name" value="PhoU-like"/>
    <property type="match status" value="1"/>
</dbReference>
<dbReference type="GO" id="GO:0045936">
    <property type="term" value="P:negative regulation of phosphate metabolic process"/>
    <property type="evidence" value="ECO:0007669"/>
    <property type="project" value="InterPro"/>
</dbReference>
<evidence type="ECO:0000256" key="1">
    <source>
        <dbReference type="ARBA" id="ARBA00004496"/>
    </source>
</evidence>
<evidence type="ECO:0000256" key="2">
    <source>
        <dbReference type="ARBA" id="ARBA00008107"/>
    </source>
</evidence>
<evidence type="ECO:0000313" key="9">
    <source>
        <dbReference type="EMBL" id="QGS34157.1"/>
    </source>
</evidence>
<evidence type="ECO:0000256" key="6">
    <source>
        <dbReference type="ARBA" id="ARBA00022592"/>
    </source>
</evidence>
<feature type="domain" description="PhoU" evidence="8">
    <location>
        <begin position="125"/>
        <end position="206"/>
    </location>
</feature>
<dbReference type="GO" id="GO:0005737">
    <property type="term" value="C:cytoplasm"/>
    <property type="evidence" value="ECO:0007669"/>
    <property type="project" value="UniProtKB-SubCell"/>
</dbReference>
<comment type="subcellular location">
    <subcellularLocation>
        <location evidence="1 7">Cytoplasm</location>
    </subcellularLocation>
</comment>
<organism evidence="9 10">
    <name type="scientific">Corynebacterium xerosis</name>
    <dbReference type="NCBI Taxonomy" id="1725"/>
    <lineage>
        <taxon>Bacteria</taxon>
        <taxon>Bacillati</taxon>
        <taxon>Actinomycetota</taxon>
        <taxon>Actinomycetes</taxon>
        <taxon>Mycobacteriales</taxon>
        <taxon>Corynebacteriaceae</taxon>
        <taxon>Corynebacterium</taxon>
    </lineage>
</organism>
<dbReference type="GO" id="GO:0006817">
    <property type="term" value="P:phosphate ion transport"/>
    <property type="evidence" value="ECO:0007669"/>
    <property type="project" value="UniProtKB-KW"/>
</dbReference>
<dbReference type="Proteomes" id="UP000426857">
    <property type="component" value="Chromosome"/>
</dbReference>
<dbReference type="InterPro" id="IPR028366">
    <property type="entry name" value="PhoU"/>
</dbReference>
<evidence type="ECO:0000259" key="8">
    <source>
        <dbReference type="Pfam" id="PF01895"/>
    </source>
</evidence>
<comment type="subunit">
    <text evidence="3 7">Homodimer.</text>
</comment>
<comment type="function">
    <text evidence="7">Plays a role in the regulation of phosphate uptake.</text>
</comment>
<comment type="similarity">
    <text evidence="2 7">Belongs to the PhoU family.</text>
</comment>
<dbReference type="PIRSF" id="PIRSF003107">
    <property type="entry name" value="PhoU"/>
    <property type="match status" value="1"/>
</dbReference>
<evidence type="ECO:0000313" key="10">
    <source>
        <dbReference type="Proteomes" id="UP000426857"/>
    </source>
</evidence>
<gene>
    <name evidence="9" type="primary">phoU</name>
    <name evidence="9" type="ORF">FOB82_03575</name>
</gene>
<evidence type="ECO:0000256" key="5">
    <source>
        <dbReference type="ARBA" id="ARBA00022490"/>
    </source>
</evidence>
<reference evidence="9 10" key="1">
    <citation type="submission" date="2019-11" db="EMBL/GenBank/DDBJ databases">
        <title>FDA dAtabase for Regulatory Grade micrObial Sequences (FDA-ARGOS): Supporting development and validation of Infectious Disease Dx tests.</title>
        <authorList>
            <person name="Kerrigan L."/>
            <person name="Long C."/>
            <person name="Tallon L."/>
            <person name="Sadzewicz L."/>
            <person name="Vavikolanu K."/>
            <person name="Mehta A."/>
            <person name="Aluvathingal J."/>
            <person name="Nadendla S."/>
            <person name="Yan Y."/>
            <person name="Sichtig H."/>
        </authorList>
    </citation>
    <scope>NUCLEOTIDE SEQUENCE [LARGE SCALE GENOMIC DNA]</scope>
    <source>
        <strain evidence="9 10">FDAARGOS_674</strain>
    </source>
</reference>
<dbReference type="AlphaFoldDB" id="A0A494RSD0"/>
<sequence length="245" mass="27747">MVPMRTVYREQMDNLAHGLIVMCDHVHGMHRAACKALFDADLEAAESVLSSLDKLDEFRISAEDRAFELLAREAPVARDLRQVVSGIYIVEDMARMGALSVHIANTARRRHPEKALPEEIEGYFREMASVADKITHDTRQVLIDYDVASALKVSDDDDAIDDIHSHLFTLTTTDDWPHSPAATVDVTLLSRYFERYADHAVAVAARIVYLATGYKQEDYLRELDSEDRRAAITKRLSDMARHFNS</sequence>
<accession>A0A494RSD0</accession>
<dbReference type="Gene3D" id="1.20.58.220">
    <property type="entry name" value="Phosphate transport system protein phou homolog 2, domain 2"/>
    <property type="match status" value="1"/>
</dbReference>
<evidence type="ECO:0000256" key="4">
    <source>
        <dbReference type="ARBA" id="ARBA00022448"/>
    </source>
</evidence>
<dbReference type="NCBIfam" id="TIGR02135">
    <property type="entry name" value="phoU_full"/>
    <property type="match status" value="1"/>
</dbReference>
<dbReference type="PANTHER" id="PTHR42930">
    <property type="entry name" value="PHOSPHATE-SPECIFIC TRANSPORT SYSTEM ACCESSORY PROTEIN PHOU"/>
    <property type="match status" value="1"/>
</dbReference>